<dbReference type="AlphaFoldDB" id="A0A538UD41"/>
<comment type="caution">
    <text evidence="6">The sequence shown here is derived from an EMBL/GenBank/DDBJ whole genome shotgun (WGS) entry which is preliminary data.</text>
</comment>
<protein>
    <recommendedName>
        <fullName evidence="8">T9SS type A sorting domain-containing protein</fullName>
    </recommendedName>
</protein>
<dbReference type="Gene3D" id="2.60.40.4070">
    <property type="match status" value="1"/>
</dbReference>
<dbReference type="InterPro" id="IPR013783">
    <property type="entry name" value="Ig-like_fold"/>
</dbReference>
<evidence type="ECO:0000256" key="1">
    <source>
        <dbReference type="ARBA" id="ARBA00022729"/>
    </source>
</evidence>
<name>A0A538UD41_UNCEI</name>
<dbReference type="InterPro" id="IPR011045">
    <property type="entry name" value="N2O_reductase_N"/>
</dbReference>
<dbReference type="Pfam" id="PF13205">
    <property type="entry name" value="Big_5"/>
    <property type="match status" value="1"/>
</dbReference>
<evidence type="ECO:0000259" key="4">
    <source>
        <dbReference type="Pfam" id="PF13860"/>
    </source>
</evidence>
<evidence type="ECO:0000313" key="6">
    <source>
        <dbReference type="EMBL" id="TMQ73780.1"/>
    </source>
</evidence>
<evidence type="ECO:0000259" key="5">
    <source>
        <dbReference type="Pfam" id="PF21783"/>
    </source>
</evidence>
<evidence type="ECO:0000259" key="3">
    <source>
        <dbReference type="Pfam" id="PF13205"/>
    </source>
</evidence>
<dbReference type="InterPro" id="IPR015943">
    <property type="entry name" value="WD40/YVTN_repeat-like_dom_sf"/>
</dbReference>
<proteinExistence type="predicted"/>
<feature type="domain" description="SbsA Ig-like" evidence="3">
    <location>
        <begin position="30"/>
        <end position="128"/>
    </location>
</feature>
<dbReference type="InterPro" id="IPR002909">
    <property type="entry name" value="IPT_dom"/>
</dbReference>
<dbReference type="PANTHER" id="PTHR47197">
    <property type="entry name" value="PROTEIN NIRF"/>
    <property type="match status" value="1"/>
</dbReference>
<organism evidence="6 7">
    <name type="scientific">Eiseniibacteriota bacterium</name>
    <dbReference type="NCBI Taxonomy" id="2212470"/>
    <lineage>
        <taxon>Bacteria</taxon>
        <taxon>Candidatus Eiseniibacteriota</taxon>
    </lineage>
</organism>
<keyword evidence="1" id="KW-0732">Signal</keyword>
<feature type="domain" description="IPT/TIG" evidence="2">
    <location>
        <begin position="137"/>
        <end position="206"/>
    </location>
</feature>
<feature type="domain" description="YNCE-like beta-propeller" evidence="5">
    <location>
        <begin position="266"/>
        <end position="465"/>
    </location>
</feature>
<dbReference type="Pfam" id="PF13860">
    <property type="entry name" value="FlgD_ig"/>
    <property type="match status" value="1"/>
</dbReference>
<dbReference type="Proteomes" id="UP000319771">
    <property type="component" value="Unassembled WGS sequence"/>
</dbReference>
<dbReference type="InterPro" id="IPR032812">
    <property type="entry name" value="SbsA_Ig"/>
</dbReference>
<dbReference type="Gene3D" id="2.60.40.10">
    <property type="entry name" value="Immunoglobulins"/>
    <property type="match status" value="1"/>
</dbReference>
<dbReference type="Pfam" id="PF01833">
    <property type="entry name" value="TIG"/>
    <property type="match status" value="1"/>
</dbReference>
<reference evidence="6 7" key="1">
    <citation type="journal article" date="2019" name="Nat. Microbiol.">
        <title>Mediterranean grassland soil C-N compound turnover is dependent on rainfall and depth, and is mediated by genomically divergent microorganisms.</title>
        <authorList>
            <person name="Diamond S."/>
            <person name="Andeer P.F."/>
            <person name="Li Z."/>
            <person name="Crits-Christoph A."/>
            <person name="Burstein D."/>
            <person name="Anantharaman K."/>
            <person name="Lane K.R."/>
            <person name="Thomas B.C."/>
            <person name="Pan C."/>
            <person name="Northen T.R."/>
            <person name="Banfield J.F."/>
        </authorList>
    </citation>
    <scope>NUCLEOTIDE SEQUENCE [LARGE SCALE GENOMIC DNA]</scope>
    <source>
        <strain evidence="6">WS_11</strain>
    </source>
</reference>
<evidence type="ECO:0008006" key="8">
    <source>
        <dbReference type="Google" id="ProtNLM"/>
    </source>
</evidence>
<feature type="domain" description="FlgD/Vpr Ig-like" evidence="4">
    <location>
        <begin position="572"/>
        <end position="636"/>
    </location>
</feature>
<evidence type="ECO:0000313" key="7">
    <source>
        <dbReference type="Proteomes" id="UP000319771"/>
    </source>
</evidence>
<evidence type="ECO:0000259" key="2">
    <source>
        <dbReference type="Pfam" id="PF01833"/>
    </source>
</evidence>
<dbReference type="EMBL" id="VBPB01000042">
    <property type="protein sequence ID" value="TMQ73780.1"/>
    <property type="molecule type" value="Genomic_DNA"/>
</dbReference>
<dbReference type="Pfam" id="PF21783">
    <property type="entry name" value="YNCE"/>
    <property type="match status" value="1"/>
</dbReference>
<dbReference type="InterPro" id="IPR048433">
    <property type="entry name" value="YNCE-like_beta-prop"/>
</dbReference>
<dbReference type="InterPro" id="IPR051200">
    <property type="entry name" value="Host-pathogen_enzymatic-act"/>
</dbReference>
<dbReference type="Gene3D" id="2.130.10.10">
    <property type="entry name" value="YVTN repeat-like/Quinoprotein amine dehydrogenase"/>
    <property type="match status" value="2"/>
</dbReference>
<dbReference type="InterPro" id="IPR025965">
    <property type="entry name" value="FlgD/Vpr_Ig-like"/>
</dbReference>
<sequence length="648" mass="65762">MSLSVAALGVSGASLTVDAEAVADPSVAVPTVVSVGPANGATGIDASTSIFVRFSQRIAPGSVDSGAVLVVNGAVAGRATRYEDQERSVFVTPTIPLAYSARCSLYLPAGLRDQEGQLLPAPVTSVFTVQAPPVLAIHSVSPPSAPVGCPITINGDGFSSIATVNGVSLNGLLTPVATASTGALITTVLTGATSGPLTVTVGATTSAPFPFVVLPANPTPLQVAEEENVRSGIQAIALTPDGSRAYITLPGANCVLAYDLVQRRVMRSVAVGLRPQAIAITPDGHYAYVANSGSDNVSVIDVDPASPSYHQTLSGAAYPIRVGHQPRSLAVSAFGPTILVVNGDGTLSVIDAEPTRGTFDRVTKTIATGSTGTAIVLTVDGAHAYVATDGGILVVDVESQAVTTTIKVGSGVTNVAITVDGTVLFALDHNGFLNLIDIAPGSTSYNEVTKAINLGAGATAVAISIDGTLLYVTMQDTNVALGFQIFKGAGGGPGGSVAPGPATTLTLVDTVAVGEAPGAIAMFPSGLGGMVVNEASGTVSFLGSAITIGVEPKPAPAVALALLIHPTPSHGPVTLRFALPARTRVDLDIFDVQGRLVRQVVHETMPPGWHALEWDGADRSGAATGTGVYLVRLRAEGRELHRRIVRLR</sequence>
<dbReference type="SUPFAM" id="SSF50974">
    <property type="entry name" value="Nitrous oxide reductase, N-terminal domain"/>
    <property type="match status" value="1"/>
</dbReference>
<gene>
    <name evidence="6" type="ORF">E6K81_02925</name>
</gene>
<accession>A0A538UD41</accession>
<dbReference type="PANTHER" id="PTHR47197:SF3">
    <property type="entry name" value="DIHYDRO-HEME D1 DEHYDROGENASE"/>
    <property type="match status" value="1"/>
</dbReference>